<protein>
    <submittedName>
        <fullName evidence="2">Uncharacterized protein</fullName>
    </submittedName>
</protein>
<gene>
    <name evidence="2" type="ORF">EVAR_60832_1</name>
</gene>
<evidence type="ECO:0000256" key="1">
    <source>
        <dbReference type="SAM" id="Phobius"/>
    </source>
</evidence>
<comment type="caution">
    <text evidence="2">The sequence shown here is derived from an EMBL/GenBank/DDBJ whole genome shotgun (WGS) entry which is preliminary data.</text>
</comment>
<evidence type="ECO:0000313" key="2">
    <source>
        <dbReference type="EMBL" id="GBP71267.1"/>
    </source>
</evidence>
<feature type="transmembrane region" description="Helical" evidence="1">
    <location>
        <begin position="20"/>
        <end position="40"/>
    </location>
</feature>
<reference evidence="2 3" key="1">
    <citation type="journal article" date="2019" name="Commun. Biol.">
        <title>The bagworm genome reveals a unique fibroin gene that provides high tensile strength.</title>
        <authorList>
            <person name="Kono N."/>
            <person name="Nakamura H."/>
            <person name="Ohtoshi R."/>
            <person name="Tomita M."/>
            <person name="Numata K."/>
            <person name="Arakawa K."/>
        </authorList>
    </citation>
    <scope>NUCLEOTIDE SEQUENCE [LARGE SCALE GENOMIC DNA]</scope>
</reference>
<name>A0A4C1Y9R2_EUMVA</name>
<accession>A0A4C1Y9R2</accession>
<organism evidence="2 3">
    <name type="scientific">Eumeta variegata</name>
    <name type="common">Bagworm moth</name>
    <name type="synonym">Eumeta japonica</name>
    <dbReference type="NCBI Taxonomy" id="151549"/>
    <lineage>
        <taxon>Eukaryota</taxon>
        <taxon>Metazoa</taxon>
        <taxon>Ecdysozoa</taxon>
        <taxon>Arthropoda</taxon>
        <taxon>Hexapoda</taxon>
        <taxon>Insecta</taxon>
        <taxon>Pterygota</taxon>
        <taxon>Neoptera</taxon>
        <taxon>Endopterygota</taxon>
        <taxon>Lepidoptera</taxon>
        <taxon>Glossata</taxon>
        <taxon>Ditrysia</taxon>
        <taxon>Tineoidea</taxon>
        <taxon>Psychidae</taxon>
        <taxon>Oiketicinae</taxon>
        <taxon>Eumeta</taxon>
    </lineage>
</organism>
<keyword evidence="1" id="KW-0472">Membrane</keyword>
<dbReference type="EMBL" id="BGZK01001103">
    <property type="protein sequence ID" value="GBP71267.1"/>
    <property type="molecule type" value="Genomic_DNA"/>
</dbReference>
<proteinExistence type="predicted"/>
<keyword evidence="1" id="KW-0812">Transmembrane</keyword>
<keyword evidence="1" id="KW-1133">Transmembrane helix</keyword>
<sequence>MGLLCAPARTYRALDGGPRTVLYANEVIGAAAGVVAAAGWGRGRRSAALIDIRAEGPRRVPRSRPPRLEHPSLPARALQIPI</sequence>
<dbReference type="AlphaFoldDB" id="A0A4C1Y9R2"/>
<dbReference type="Proteomes" id="UP000299102">
    <property type="component" value="Unassembled WGS sequence"/>
</dbReference>
<keyword evidence="3" id="KW-1185">Reference proteome</keyword>
<evidence type="ECO:0000313" key="3">
    <source>
        <dbReference type="Proteomes" id="UP000299102"/>
    </source>
</evidence>